<evidence type="ECO:0000313" key="7">
    <source>
        <dbReference type="EMBL" id="SDL40482.1"/>
    </source>
</evidence>
<proteinExistence type="predicted"/>
<gene>
    <name evidence="7" type="ORF">SAMN05660337_2935</name>
</gene>
<keyword evidence="8" id="KW-1185">Reference proteome</keyword>
<keyword evidence="4 5" id="KW-0472">Membrane</keyword>
<name>A0A1G9JSX8_9BACT</name>
<evidence type="ECO:0000256" key="5">
    <source>
        <dbReference type="SAM" id="Phobius"/>
    </source>
</evidence>
<comment type="subcellular location">
    <subcellularLocation>
        <location evidence="1">Membrane</location>
        <topology evidence="1">Multi-pass membrane protein</topology>
    </subcellularLocation>
</comment>
<dbReference type="GO" id="GO:0016020">
    <property type="term" value="C:membrane"/>
    <property type="evidence" value="ECO:0007669"/>
    <property type="project" value="UniProtKB-SubCell"/>
</dbReference>
<evidence type="ECO:0000256" key="3">
    <source>
        <dbReference type="ARBA" id="ARBA00022989"/>
    </source>
</evidence>
<accession>A0A1G9JSX8</accession>
<evidence type="ECO:0000256" key="1">
    <source>
        <dbReference type="ARBA" id="ARBA00004141"/>
    </source>
</evidence>
<feature type="domain" description="Integral membrane bound transporter" evidence="6">
    <location>
        <begin position="32"/>
        <end position="155"/>
    </location>
</feature>
<dbReference type="PANTHER" id="PTHR47804">
    <property type="entry name" value="60S RIBOSOMAL PROTEIN L19"/>
    <property type="match status" value="1"/>
</dbReference>
<dbReference type="AlphaFoldDB" id="A0A1G9JSX8"/>
<sequence>MFKAIFGTLRQEFRLDSIPFQHAVRAALAITIAVVASKFLDLRHAIWLPVSVIVVMRPSVGGTLRIGWRRLWGTVLGAALGVGILFLNPANTVLISLIALSFFLVILLRVFSYTAFSCALTAGIILLLGMLFTDGWQFGLERILDTVLGVGIGIAASFGVWPNMARKNLRKKMFELVHTQAVHFEKLTDSYLHDSVSESDLVSTRIDASIKLDQCSEIFREAAAEPGLRGWQRDNLTRLIRVFTRMHRLLTAMSTIIRRGYGGPLSPIADGMKNILQVTQDHYAWLECYALHPDECRPVPDFEKAVNDFIRTVGDARIRGDFEDVPLERRNNISAFIWNIRSLGAEIDRAGRRLHELRHGRESNLTKGK</sequence>
<evidence type="ECO:0000256" key="4">
    <source>
        <dbReference type="ARBA" id="ARBA00023136"/>
    </source>
</evidence>
<dbReference type="InterPro" id="IPR052430">
    <property type="entry name" value="IVT-Associated"/>
</dbReference>
<dbReference type="RefSeq" id="WP_092162397.1">
    <property type="nucleotide sequence ID" value="NZ_FNGA01000004.1"/>
</dbReference>
<dbReference type="InterPro" id="IPR049453">
    <property type="entry name" value="Memb_transporter_dom"/>
</dbReference>
<keyword evidence="3 5" id="KW-1133">Transmembrane helix</keyword>
<dbReference type="STRING" id="246191.SAMN05660337_2935"/>
<organism evidence="7 8">
    <name type="scientific">Maridesulfovibrio ferrireducens</name>
    <dbReference type="NCBI Taxonomy" id="246191"/>
    <lineage>
        <taxon>Bacteria</taxon>
        <taxon>Pseudomonadati</taxon>
        <taxon>Thermodesulfobacteriota</taxon>
        <taxon>Desulfovibrionia</taxon>
        <taxon>Desulfovibrionales</taxon>
        <taxon>Desulfovibrionaceae</taxon>
        <taxon>Maridesulfovibrio</taxon>
    </lineage>
</organism>
<evidence type="ECO:0000259" key="6">
    <source>
        <dbReference type="Pfam" id="PF13515"/>
    </source>
</evidence>
<dbReference type="Pfam" id="PF13515">
    <property type="entry name" value="FUSC_2"/>
    <property type="match status" value="1"/>
</dbReference>
<protein>
    <submittedName>
        <fullName evidence="7">Fusaric acid resistance protein family protein</fullName>
    </submittedName>
</protein>
<keyword evidence="2 5" id="KW-0812">Transmembrane</keyword>
<feature type="transmembrane region" description="Helical" evidence="5">
    <location>
        <begin position="118"/>
        <end position="137"/>
    </location>
</feature>
<evidence type="ECO:0000256" key="2">
    <source>
        <dbReference type="ARBA" id="ARBA00022692"/>
    </source>
</evidence>
<dbReference type="OrthoDB" id="138020at2"/>
<feature type="transmembrane region" description="Helical" evidence="5">
    <location>
        <begin position="93"/>
        <end position="111"/>
    </location>
</feature>
<evidence type="ECO:0000313" key="8">
    <source>
        <dbReference type="Proteomes" id="UP000199053"/>
    </source>
</evidence>
<feature type="transmembrane region" description="Helical" evidence="5">
    <location>
        <begin position="143"/>
        <end position="164"/>
    </location>
</feature>
<dbReference type="EMBL" id="FNGA01000004">
    <property type="protein sequence ID" value="SDL40482.1"/>
    <property type="molecule type" value="Genomic_DNA"/>
</dbReference>
<reference evidence="8" key="1">
    <citation type="submission" date="2016-10" db="EMBL/GenBank/DDBJ databases">
        <authorList>
            <person name="Varghese N."/>
            <person name="Submissions S."/>
        </authorList>
    </citation>
    <scope>NUCLEOTIDE SEQUENCE [LARGE SCALE GENOMIC DNA]</scope>
    <source>
        <strain evidence="8">DSM 16995</strain>
    </source>
</reference>
<dbReference type="Proteomes" id="UP000199053">
    <property type="component" value="Unassembled WGS sequence"/>
</dbReference>
<feature type="transmembrane region" description="Helical" evidence="5">
    <location>
        <begin position="46"/>
        <end position="64"/>
    </location>
</feature>
<dbReference type="PANTHER" id="PTHR47804:SF3">
    <property type="entry name" value="PROTEIN BRE4"/>
    <property type="match status" value="1"/>
</dbReference>